<sequence>MSVKPLFPAMIVCCGLHNAVAGHTRLGIAYKAICTPDTPHSLRNRRTAP</sequence>
<dbReference type="EMBL" id="FNTJ01000001">
    <property type="protein sequence ID" value="SEB84041.1"/>
    <property type="molecule type" value="Genomic_DNA"/>
</dbReference>
<dbReference type="Proteomes" id="UP000198982">
    <property type="component" value="Unassembled WGS sequence"/>
</dbReference>
<evidence type="ECO:0000313" key="1">
    <source>
        <dbReference type="EMBL" id="SEB84041.1"/>
    </source>
</evidence>
<evidence type="ECO:0000313" key="2">
    <source>
        <dbReference type="Proteomes" id="UP000198982"/>
    </source>
</evidence>
<protein>
    <submittedName>
        <fullName evidence="1">Uncharacterized protein</fullName>
    </submittedName>
</protein>
<dbReference type="RefSeq" id="WP_167365652.1">
    <property type="nucleotide sequence ID" value="NZ_FNTJ01000001.1"/>
</dbReference>
<gene>
    <name evidence="1" type="ORF">SAMN05216178_2457</name>
</gene>
<proteinExistence type="predicted"/>
<reference evidence="2" key="1">
    <citation type="submission" date="2016-10" db="EMBL/GenBank/DDBJ databases">
        <authorList>
            <person name="Varghese N."/>
            <person name="Submissions S."/>
        </authorList>
    </citation>
    <scope>NUCLEOTIDE SEQUENCE [LARGE SCALE GENOMIC DNA]</scope>
    <source>
        <strain evidence="2">DSM 9751</strain>
    </source>
</reference>
<name>A0A1H4MLU5_9PSED</name>
<organism evidence="1 2">
    <name type="scientific">Pseudomonas saponiphila</name>
    <dbReference type="NCBI Taxonomy" id="556534"/>
    <lineage>
        <taxon>Bacteria</taxon>
        <taxon>Pseudomonadati</taxon>
        <taxon>Pseudomonadota</taxon>
        <taxon>Gammaproteobacteria</taxon>
        <taxon>Pseudomonadales</taxon>
        <taxon>Pseudomonadaceae</taxon>
        <taxon>Pseudomonas</taxon>
    </lineage>
</organism>
<keyword evidence="2" id="KW-1185">Reference proteome</keyword>
<accession>A0A1H4MLU5</accession>
<dbReference type="AlphaFoldDB" id="A0A1H4MLU5"/>